<name>A0A8H5BZ26_9AGAR</name>
<evidence type="ECO:0000256" key="1">
    <source>
        <dbReference type="SAM" id="SignalP"/>
    </source>
</evidence>
<keyword evidence="3" id="KW-1185">Reference proteome</keyword>
<evidence type="ECO:0000313" key="3">
    <source>
        <dbReference type="Proteomes" id="UP000541558"/>
    </source>
</evidence>
<evidence type="ECO:0000313" key="2">
    <source>
        <dbReference type="EMBL" id="KAF5332149.1"/>
    </source>
</evidence>
<dbReference type="OrthoDB" id="10278039at2759"/>
<protein>
    <recommendedName>
        <fullName evidence="4">SnoaL-like domain-containing protein</fullName>
    </recommendedName>
</protein>
<feature type="signal peptide" evidence="1">
    <location>
        <begin position="1"/>
        <end position="20"/>
    </location>
</feature>
<dbReference type="EMBL" id="JAACJK010000111">
    <property type="protein sequence ID" value="KAF5332149.1"/>
    <property type="molecule type" value="Genomic_DNA"/>
</dbReference>
<organism evidence="2 3">
    <name type="scientific">Ephemerocybe angulata</name>
    <dbReference type="NCBI Taxonomy" id="980116"/>
    <lineage>
        <taxon>Eukaryota</taxon>
        <taxon>Fungi</taxon>
        <taxon>Dikarya</taxon>
        <taxon>Basidiomycota</taxon>
        <taxon>Agaricomycotina</taxon>
        <taxon>Agaricomycetes</taxon>
        <taxon>Agaricomycetidae</taxon>
        <taxon>Agaricales</taxon>
        <taxon>Agaricineae</taxon>
        <taxon>Psathyrellaceae</taxon>
        <taxon>Ephemerocybe</taxon>
    </lineage>
</organism>
<comment type="caution">
    <text evidence="2">The sequence shown here is derived from an EMBL/GenBank/DDBJ whole genome shotgun (WGS) entry which is preliminary data.</text>
</comment>
<reference evidence="2 3" key="1">
    <citation type="journal article" date="2020" name="ISME J.">
        <title>Uncovering the hidden diversity of litter-decomposition mechanisms in mushroom-forming fungi.</title>
        <authorList>
            <person name="Floudas D."/>
            <person name="Bentzer J."/>
            <person name="Ahren D."/>
            <person name="Johansson T."/>
            <person name="Persson P."/>
            <person name="Tunlid A."/>
        </authorList>
    </citation>
    <scope>NUCLEOTIDE SEQUENCE [LARGE SCALE GENOMIC DNA]</scope>
    <source>
        <strain evidence="2 3">CBS 175.51</strain>
    </source>
</reference>
<dbReference type="SUPFAM" id="SSF54427">
    <property type="entry name" value="NTF2-like"/>
    <property type="match status" value="1"/>
</dbReference>
<sequence length="170" mass="18658">MRFFTSSFAALSVLVVAASAVATPSKPKPKGCDPHASGKDLVKRQEAAIADYAHYMLDEKDPQTGFDLYVPGQYIQHAPSYPGDGRQVTLDYLVPFFKANEVFFSKLKTYAGSGHAFMRYQVDVPPGGASGLNGTFAGVNILRFQGTCFVEHWELLQQVTGKETNPHSFF</sequence>
<feature type="chain" id="PRO_5034091296" description="SnoaL-like domain-containing protein" evidence="1">
    <location>
        <begin position="21"/>
        <end position="170"/>
    </location>
</feature>
<dbReference type="Gene3D" id="3.10.450.50">
    <property type="match status" value="1"/>
</dbReference>
<dbReference type="Proteomes" id="UP000541558">
    <property type="component" value="Unassembled WGS sequence"/>
</dbReference>
<gene>
    <name evidence="2" type="ORF">D9611_008126</name>
</gene>
<proteinExistence type="predicted"/>
<dbReference type="AlphaFoldDB" id="A0A8H5BZ26"/>
<keyword evidence="1" id="KW-0732">Signal</keyword>
<accession>A0A8H5BZ26</accession>
<dbReference type="InterPro" id="IPR032710">
    <property type="entry name" value="NTF2-like_dom_sf"/>
</dbReference>
<evidence type="ECO:0008006" key="4">
    <source>
        <dbReference type="Google" id="ProtNLM"/>
    </source>
</evidence>